<evidence type="ECO:0000313" key="2">
    <source>
        <dbReference type="EMBL" id="EAW11112.1"/>
    </source>
</evidence>
<keyword evidence="1" id="KW-0472">Membrane</keyword>
<feature type="transmembrane region" description="Helical" evidence="1">
    <location>
        <begin position="236"/>
        <end position="260"/>
    </location>
</feature>
<dbReference type="SUPFAM" id="SSF48097">
    <property type="entry name" value="Regulator of G-protein signaling, RGS"/>
    <property type="match status" value="1"/>
</dbReference>
<organism evidence="2 3">
    <name type="scientific">Aspergillus clavatus (strain ATCC 1007 / CBS 513.65 / DSM 816 / NCTC 3887 / NRRL 1 / QM 1276 / 107)</name>
    <dbReference type="NCBI Taxonomy" id="344612"/>
    <lineage>
        <taxon>Eukaryota</taxon>
        <taxon>Fungi</taxon>
        <taxon>Dikarya</taxon>
        <taxon>Ascomycota</taxon>
        <taxon>Pezizomycotina</taxon>
        <taxon>Eurotiomycetes</taxon>
        <taxon>Eurotiomycetidae</taxon>
        <taxon>Eurotiales</taxon>
        <taxon>Aspergillaceae</taxon>
        <taxon>Aspergillus</taxon>
        <taxon>Aspergillus subgen. Fumigati</taxon>
    </lineage>
</organism>
<feature type="transmembrane region" description="Helical" evidence="1">
    <location>
        <begin position="55"/>
        <end position="75"/>
    </location>
</feature>
<gene>
    <name evidence="2" type="ORF">ACLA_067510</name>
</gene>
<evidence type="ECO:0000313" key="3">
    <source>
        <dbReference type="Proteomes" id="UP000006701"/>
    </source>
</evidence>
<feature type="transmembrane region" description="Helical" evidence="1">
    <location>
        <begin position="20"/>
        <end position="43"/>
    </location>
</feature>
<dbReference type="InterPro" id="IPR044926">
    <property type="entry name" value="RGS_subdomain_2"/>
</dbReference>
<dbReference type="Proteomes" id="UP000006701">
    <property type="component" value="Unassembled WGS sequence"/>
</dbReference>
<keyword evidence="3" id="KW-1185">Reference proteome</keyword>
<feature type="transmembrane region" description="Helical" evidence="1">
    <location>
        <begin position="272"/>
        <end position="293"/>
    </location>
</feature>
<dbReference type="GeneID" id="4704651"/>
<dbReference type="OrthoDB" id="5313079at2759"/>
<dbReference type="EMBL" id="DS027053">
    <property type="protein sequence ID" value="EAW11112.1"/>
    <property type="molecule type" value="Genomic_DNA"/>
</dbReference>
<name>A1CGN2_ASPCL</name>
<keyword evidence="1" id="KW-0812">Transmembrane</keyword>
<accession>A1CGN2</accession>
<feature type="transmembrane region" description="Helical" evidence="1">
    <location>
        <begin position="87"/>
        <end position="105"/>
    </location>
</feature>
<evidence type="ECO:0008006" key="4">
    <source>
        <dbReference type="Google" id="ProtNLM"/>
    </source>
</evidence>
<protein>
    <recommendedName>
        <fullName evidence="4">RGS domain-containing protein</fullName>
    </recommendedName>
</protein>
<keyword evidence="1" id="KW-1133">Transmembrane helix</keyword>
<dbReference type="VEuPathDB" id="FungiDB:ACLA_067510"/>
<dbReference type="KEGG" id="act:ACLA_067510"/>
<reference evidence="2 3" key="1">
    <citation type="journal article" date="2008" name="PLoS Genet.">
        <title>Genomic islands in the pathogenic filamentous fungus Aspergillus fumigatus.</title>
        <authorList>
            <person name="Fedorova N.D."/>
            <person name="Khaldi N."/>
            <person name="Joardar V.S."/>
            <person name="Maiti R."/>
            <person name="Amedeo P."/>
            <person name="Anderson M.J."/>
            <person name="Crabtree J."/>
            <person name="Silva J.C."/>
            <person name="Badger J.H."/>
            <person name="Albarraq A."/>
            <person name="Angiuoli S."/>
            <person name="Bussey H."/>
            <person name="Bowyer P."/>
            <person name="Cotty P.J."/>
            <person name="Dyer P.S."/>
            <person name="Egan A."/>
            <person name="Galens K."/>
            <person name="Fraser-Liggett C.M."/>
            <person name="Haas B.J."/>
            <person name="Inman J.M."/>
            <person name="Kent R."/>
            <person name="Lemieux S."/>
            <person name="Malavazi I."/>
            <person name="Orvis J."/>
            <person name="Roemer T."/>
            <person name="Ronning C.M."/>
            <person name="Sundaram J.P."/>
            <person name="Sutton G."/>
            <person name="Turner G."/>
            <person name="Venter J.C."/>
            <person name="White O.R."/>
            <person name="Whitty B.R."/>
            <person name="Youngman P."/>
            <person name="Wolfe K.H."/>
            <person name="Goldman G.H."/>
            <person name="Wortman J.R."/>
            <person name="Jiang B."/>
            <person name="Denning D.W."/>
            <person name="Nierman W.C."/>
        </authorList>
    </citation>
    <scope>NUCLEOTIDE SEQUENCE [LARGE SCALE GENOMIC DNA]</scope>
    <source>
        <strain evidence="3">ATCC 1007 / CBS 513.65 / DSM 816 / NCTC 3887 / NRRL 1</strain>
    </source>
</reference>
<dbReference type="OMA" id="MGALEHV"/>
<dbReference type="AlphaFoldDB" id="A1CGN2"/>
<dbReference type="RefSeq" id="XP_001272538.1">
    <property type="nucleotide sequence ID" value="XM_001272537.1"/>
</dbReference>
<dbReference type="eggNOG" id="ENOG502SM9E">
    <property type="taxonomic scope" value="Eukaryota"/>
</dbReference>
<dbReference type="STRING" id="344612.A1CGN2"/>
<evidence type="ECO:0000256" key="1">
    <source>
        <dbReference type="SAM" id="Phobius"/>
    </source>
</evidence>
<sequence length="562" mass="63578">MGSELGVRPDSKPEPIYSPVSIWWATWAGVWTLAVASGMAYLISRRNMPILRMRGLSLSLSAVVLLHLYYVPVQFGTMIGPIVPGDAQFWIMGTFLPCGIALFHASNSRFLHVAKLQRKYVYNDSRLIEIPPNRKKGGLLGRFQRLEYDTRILILVGIGMIAQILLTVVMWLTSRKWHPTWGIPGTEVHGAKMAQLSAMGRGYEWWPSIFWQLFWAWIFAPIVLWKSRNIRDTYSWRVQTIGCAIANLPGAPLWLISIYVPAFDKVNEVWLPPQWICLSILVMEIFTVFLPCWEVMRHQALRQETLDCIAQWEAKNKTSSSATKSLASTGTLVESILAGAKSTNGSVETNSSRESILTMGALEYVLQRDPAPLQRFSALNDFSGENIAFLTSVAEWKNTFPRAIRENDASQDCNTEDLVRERFNRALHIYAEFISIAHAEFPVNISSQDLRKLRDIFDLPARMLYGEEREVVDPATPFDSFKPPASPTFSESSQKELQSSVAAIHDRVQYWGDVPEGFGPAIFDDAEESIKYLVLTNTWPKFIKNRTASIDASNRLHAGERV</sequence>
<feature type="transmembrane region" description="Helical" evidence="1">
    <location>
        <begin position="205"/>
        <end position="224"/>
    </location>
</feature>
<dbReference type="InterPro" id="IPR036305">
    <property type="entry name" value="RGS_sf"/>
</dbReference>
<dbReference type="Gene3D" id="1.10.167.10">
    <property type="entry name" value="Regulator of G-protein Signalling 4, domain 2"/>
    <property type="match status" value="1"/>
</dbReference>
<dbReference type="HOGENOM" id="CLU_022448_0_0_1"/>
<feature type="transmembrane region" description="Helical" evidence="1">
    <location>
        <begin position="152"/>
        <end position="172"/>
    </location>
</feature>
<proteinExistence type="predicted"/>